<dbReference type="Proteomes" id="UP000183561">
    <property type="component" value="Unassembled WGS sequence"/>
</dbReference>
<dbReference type="OrthoDB" id="7500697at2"/>
<evidence type="ECO:0000259" key="2">
    <source>
        <dbReference type="Pfam" id="PF00857"/>
    </source>
</evidence>
<keyword evidence="4" id="KW-1185">Reference proteome</keyword>
<name>A0A1H5F065_9NOCA</name>
<dbReference type="EMBL" id="FNSV01000008">
    <property type="protein sequence ID" value="SED96837.1"/>
    <property type="molecule type" value="Genomic_DNA"/>
</dbReference>
<evidence type="ECO:0000313" key="4">
    <source>
        <dbReference type="Proteomes" id="UP000183561"/>
    </source>
</evidence>
<dbReference type="AlphaFoldDB" id="A0A1H5F065"/>
<evidence type="ECO:0000256" key="1">
    <source>
        <dbReference type="ARBA" id="ARBA00022801"/>
    </source>
</evidence>
<dbReference type="RefSeq" id="WP_072949699.1">
    <property type="nucleotide sequence ID" value="NZ_FNSV01000008.1"/>
</dbReference>
<dbReference type="Pfam" id="PF00857">
    <property type="entry name" value="Isochorismatase"/>
    <property type="match status" value="1"/>
</dbReference>
<dbReference type="SUPFAM" id="SSF52499">
    <property type="entry name" value="Isochorismatase-like hydrolases"/>
    <property type="match status" value="1"/>
</dbReference>
<dbReference type="InterPro" id="IPR050272">
    <property type="entry name" value="Isochorismatase-like_hydrls"/>
</dbReference>
<keyword evidence="1" id="KW-0378">Hydrolase</keyword>
<feature type="domain" description="Isochorismatase-like" evidence="2">
    <location>
        <begin position="29"/>
        <end position="203"/>
    </location>
</feature>
<sequence>MSSQYGEATDTIYADSGLGAKITRGQRPAIVVVDLNNGFTDATYPTGSELTDVVEATRTLIEAARPAGVPVIYTTIGYTRAEHDSVTWLQKTPGLKALEVGTSALDIDARLTVTDTDHVLLKKNASAFFGTGLAGVLAGLRVDTVLVCGSTTSGCIRATAIDSVSSGFPVLVPRECVGDRAQGPHEANLFDINAKYGDVVTLDEALTYLKGVTGFTQP</sequence>
<dbReference type="InterPro" id="IPR000868">
    <property type="entry name" value="Isochorismatase-like_dom"/>
</dbReference>
<dbReference type="PANTHER" id="PTHR43540:SF1">
    <property type="entry name" value="ISOCHORISMATASE HYDROLASE"/>
    <property type="match status" value="1"/>
</dbReference>
<dbReference type="Gene3D" id="3.40.50.850">
    <property type="entry name" value="Isochorismatase-like"/>
    <property type="match status" value="1"/>
</dbReference>
<accession>A0A1H5F065</accession>
<proteinExistence type="predicted"/>
<protein>
    <submittedName>
        <fullName evidence="3">Nicotinamidase-related amidase</fullName>
    </submittedName>
</protein>
<dbReference type="InterPro" id="IPR036380">
    <property type="entry name" value="Isochorismatase-like_sf"/>
</dbReference>
<evidence type="ECO:0000313" key="3">
    <source>
        <dbReference type="EMBL" id="SED96837.1"/>
    </source>
</evidence>
<organism evidence="3 4">
    <name type="scientific">Rhodococcus koreensis</name>
    <dbReference type="NCBI Taxonomy" id="99653"/>
    <lineage>
        <taxon>Bacteria</taxon>
        <taxon>Bacillati</taxon>
        <taxon>Actinomycetota</taxon>
        <taxon>Actinomycetes</taxon>
        <taxon>Mycobacteriales</taxon>
        <taxon>Nocardiaceae</taxon>
        <taxon>Rhodococcus</taxon>
    </lineage>
</organism>
<dbReference type="GO" id="GO:0016787">
    <property type="term" value="F:hydrolase activity"/>
    <property type="evidence" value="ECO:0007669"/>
    <property type="project" value="UniProtKB-KW"/>
</dbReference>
<reference evidence="4" key="1">
    <citation type="submission" date="2016-10" db="EMBL/GenBank/DDBJ databases">
        <authorList>
            <person name="Varghese N."/>
            <person name="Submissions S."/>
        </authorList>
    </citation>
    <scope>NUCLEOTIDE SEQUENCE [LARGE SCALE GENOMIC DNA]</scope>
    <source>
        <strain evidence="4">DSM 44498</strain>
    </source>
</reference>
<dbReference type="PANTHER" id="PTHR43540">
    <property type="entry name" value="PEROXYUREIDOACRYLATE/UREIDOACRYLATE AMIDOHYDROLASE-RELATED"/>
    <property type="match status" value="1"/>
</dbReference>
<gene>
    <name evidence="3" type="ORF">SAMN04490239_9442</name>
</gene>